<evidence type="ECO:0000313" key="2">
    <source>
        <dbReference type="EMBL" id="GBN16290.1"/>
    </source>
</evidence>
<evidence type="ECO:0000313" key="1">
    <source>
        <dbReference type="EMBL" id="GBN16284.1"/>
    </source>
</evidence>
<dbReference type="EMBL" id="BGPR01006129">
    <property type="protein sequence ID" value="GBN16298.1"/>
    <property type="molecule type" value="Genomic_DNA"/>
</dbReference>
<evidence type="ECO:0000313" key="5">
    <source>
        <dbReference type="Proteomes" id="UP000499080"/>
    </source>
</evidence>
<name>A0A4Y2LNK2_ARAVE</name>
<protein>
    <submittedName>
        <fullName evidence="4">Uncharacterized protein</fullName>
    </submittedName>
</protein>
<evidence type="ECO:0000313" key="4">
    <source>
        <dbReference type="EMBL" id="GBN16298.1"/>
    </source>
</evidence>
<proteinExistence type="predicted"/>
<accession>A0A4Y2LNK2</accession>
<dbReference type="EMBL" id="BGPR01006127">
    <property type="protein sequence ID" value="GBN16290.1"/>
    <property type="molecule type" value="Genomic_DNA"/>
</dbReference>
<organism evidence="4 5">
    <name type="scientific">Araneus ventricosus</name>
    <name type="common">Orbweaver spider</name>
    <name type="synonym">Epeira ventricosa</name>
    <dbReference type="NCBI Taxonomy" id="182803"/>
    <lineage>
        <taxon>Eukaryota</taxon>
        <taxon>Metazoa</taxon>
        <taxon>Ecdysozoa</taxon>
        <taxon>Arthropoda</taxon>
        <taxon>Chelicerata</taxon>
        <taxon>Arachnida</taxon>
        <taxon>Araneae</taxon>
        <taxon>Araneomorphae</taxon>
        <taxon>Entelegynae</taxon>
        <taxon>Araneoidea</taxon>
        <taxon>Araneidae</taxon>
        <taxon>Araneus</taxon>
    </lineage>
</organism>
<dbReference type="AlphaFoldDB" id="A0A4Y2LNK2"/>
<gene>
    <name evidence="3" type="ORF">AVEN_219847_1</name>
    <name evidence="1" type="ORF">AVEN_44272_1</name>
    <name evidence="2" type="ORF">AVEN_75185_1</name>
    <name evidence="4" type="ORF">AVEN_86382_1</name>
</gene>
<sequence>MHTVCPLAHRLMNAGAPYDCVLLLVYADVLQNLSENFLIPPLRRRWHSGKGLGFAGGLRARNPIPLKIRRVWGLMQDKSYVVAKRPPVSVAWKFVDRSASSVSSSASDRGSKLRSPSKIVFVLLQKGTLI</sequence>
<dbReference type="Proteomes" id="UP000499080">
    <property type="component" value="Unassembled WGS sequence"/>
</dbReference>
<evidence type="ECO:0000313" key="3">
    <source>
        <dbReference type="EMBL" id="GBN16293.1"/>
    </source>
</evidence>
<dbReference type="EMBL" id="BGPR01006128">
    <property type="protein sequence ID" value="GBN16293.1"/>
    <property type="molecule type" value="Genomic_DNA"/>
</dbReference>
<dbReference type="EMBL" id="BGPR01006126">
    <property type="protein sequence ID" value="GBN16284.1"/>
    <property type="molecule type" value="Genomic_DNA"/>
</dbReference>
<keyword evidence="5" id="KW-1185">Reference proteome</keyword>
<comment type="caution">
    <text evidence="4">The sequence shown here is derived from an EMBL/GenBank/DDBJ whole genome shotgun (WGS) entry which is preliminary data.</text>
</comment>
<reference evidence="4 5" key="1">
    <citation type="journal article" date="2019" name="Sci. Rep.">
        <title>Orb-weaving spider Araneus ventricosus genome elucidates the spidroin gene catalogue.</title>
        <authorList>
            <person name="Kono N."/>
            <person name="Nakamura H."/>
            <person name="Ohtoshi R."/>
            <person name="Moran D.A.P."/>
            <person name="Shinohara A."/>
            <person name="Yoshida Y."/>
            <person name="Fujiwara M."/>
            <person name="Mori M."/>
            <person name="Tomita M."/>
            <person name="Arakawa K."/>
        </authorList>
    </citation>
    <scope>NUCLEOTIDE SEQUENCE [LARGE SCALE GENOMIC DNA]</scope>
</reference>